<dbReference type="SUPFAM" id="SSF53448">
    <property type="entry name" value="Nucleotide-diphospho-sugar transferases"/>
    <property type="match status" value="1"/>
</dbReference>
<dbReference type="Proteomes" id="UP000282971">
    <property type="component" value="Unassembled WGS sequence"/>
</dbReference>
<comment type="caution">
    <text evidence="2">The sequence shown here is derived from an EMBL/GenBank/DDBJ whole genome shotgun (WGS) entry which is preliminary data.</text>
</comment>
<dbReference type="PANTHER" id="PTHR43685">
    <property type="entry name" value="GLYCOSYLTRANSFERASE"/>
    <property type="match status" value="1"/>
</dbReference>
<dbReference type="CDD" id="cd00761">
    <property type="entry name" value="Glyco_tranf_GTA_type"/>
    <property type="match status" value="1"/>
</dbReference>
<organism evidence="2 3">
    <name type="scientific">Sphingomonas crocodyli</name>
    <dbReference type="NCBI Taxonomy" id="1979270"/>
    <lineage>
        <taxon>Bacteria</taxon>
        <taxon>Pseudomonadati</taxon>
        <taxon>Pseudomonadota</taxon>
        <taxon>Alphaproteobacteria</taxon>
        <taxon>Sphingomonadales</taxon>
        <taxon>Sphingomonadaceae</taxon>
        <taxon>Sphingomonas</taxon>
    </lineage>
</organism>
<dbReference type="GO" id="GO:0016740">
    <property type="term" value="F:transferase activity"/>
    <property type="evidence" value="ECO:0007669"/>
    <property type="project" value="UniProtKB-KW"/>
</dbReference>
<evidence type="ECO:0000259" key="1">
    <source>
        <dbReference type="Pfam" id="PF00535"/>
    </source>
</evidence>
<keyword evidence="3" id="KW-1185">Reference proteome</keyword>
<dbReference type="Gene3D" id="3.90.550.10">
    <property type="entry name" value="Spore Coat Polysaccharide Biosynthesis Protein SpsA, Chain A"/>
    <property type="match status" value="1"/>
</dbReference>
<keyword evidence="2" id="KW-0808">Transferase</keyword>
<protein>
    <submittedName>
        <fullName evidence="2">Glycosyltransferase family 2 protein</fullName>
    </submittedName>
</protein>
<dbReference type="InterPro" id="IPR050834">
    <property type="entry name" value="Glycosyltransf_2"/>
</dbReference>
<evidence type="ECO:0000313" key="3">
    <source>
        <dbReference type="Proteomes" id="UP000282971"/>
    </source>
</evidence>
<sequence length="294" mass="32774">MSDQPYLSIVIPTMNRKEQTVATVDALLELGLGNIEIIVVDDGSTDGSENVDLRRPGHNINFIKHGRNRGGCAARNTGIDAASADLVALLDSDDRWLPAKIDRQLEAIKRHGRDRDFIAVGNVISRRGSDEHLHNKRGPDREEDISEYLMVERQALQTSTMLLPTNLAQRIRFRDGLKRHQDWDFILRVLADGADLLYDDEPLAIYDLDLQPGRVSLQPRRLAATLEWIKLAGNLISERAGRVYFVRAALSRDGLNEPRVALRGLAWLATRSPLAIVSLIATLAQVGIQKLAAR</sequence>
<gene>
    <name evidence="2" type="ORF">EOD43_18095</name>
</gene>
<dbReference type="PANTHER" id="PTHR43685:SF2">
    <property type="entry name" value="GLYCOSYLTRANSFERASE 2-LIKE DOMAIN-CONTAINING PROTEIN"/>
    <property type="match status" value="1"/>
</dbReference>
<dbReference type="InterPro" id="IPR029044">
    <property type="entry name" value="Nucleotide-diphossugar_trans"/>
</dbReference>
<dbReference type="EMBL" id="SACN01000003">
    <property type="protein sequence ID" value="RVT90209.1"/>
    <property type="molecule type" value="Genomic_DNA"/>
</dbReference>
<dbReference type="RefSeq" id="WP_127745459.1">
    <property type="nucleotide sequence ID" value="NZ_SACN01000003.1"/>
</dbReference>
<name>A0A437LXR8_9SPHN</name>
<accession>A0A437LXR8</accession>
<dbReference type="Pfam" id="PF00535">
    <property type="entry name" value="Glycos_transf_2"/>
    <property type="match status" value="1"/>
</dbReference>
<dbReference type="OrthoDB" id="9807795at2"/>
<evidence type="ECO:0000313" key="2">
    <source>
        <dbReference type="EMBL" id="RVT90209.1"/>
    </source>
</evidence>
<reference evidence="2 3" key="1">
    <citation type="submission" date="2019-01" db="EMBL/GenBank/DDBJ databases">
        <authorList>
            <person name="Chen W.-M."/>
        </authorList>
    </citation>
    <scope>NUCLEOTIDE SEQUENCE [LARGE SCALE GENOMIC DNA]</scope>
    <source>
        <strain evidence="2 3">CCP-7</strain>
    </source>
</reference>
<proteinExistence type="predicted"/>
<dbReference type="InterPro" id="IPR001173">
    <property type="entry name" value="Glyco_trans_2-like"/>
</dbReference>
<feature type="domain" description="Glycosyltransferase 2-like" evidence="1">
    <location>
        <begin position="8"/>
        <end position="138"/>
    </location>
</feature>
<dbReference type="AlphaFoldDB" id="A0A437LXR8"/>